<dbReference type="Pfam" id="PF03908">
    <property type="entry name" value="Sec20"/>
    <property type="match status" value="1"/>
</dbReference>
<dbReference type="GO" id="GO:0005484">
    <property type="term" value="F:SNAP receptor activity"/>
    <property type="evidence" value="ECO:0007669"/>
    <property type="project" value="InterPro"/>
</dbReference>
<protein>
    <submittedName>
        <fullName evidence="12">EOG090X0EO1</fullName>
    </submittedName>
</protein>
<evidence type="ECO:0000256" key="6">
    <source>
        <dbReference type="ARBA" id="ARBA00022989"/>
    </source>
</evidence>
<keyword evidence="4" id="KW-0256">Endoplasmic reticulum</keyword>
<dbReference type="PANTHER" id="PTHR12825:SF0">
    <property type="entry name" value="VESICLE TRANSPORT PROTEIN SEC20"/>
    <property type="match status" value="1"/>
</dbReference>
<organism evidence="12">
    <name type="scientific">Scapholeberis mucronata</name>
    <dbReference type="NCBI Taxonomy" id="202097"/>
    <lineage>
        <taxon>Eukaryota</taxon>
        <taxon>Metazoa</taxon>
        <taxon>Ecdysozoa</taxon>
        <taxon>Arthropoda</taxon>
        <taxon>Crustacea</taxon>
        <taxon>Branchiopoda</taxon>
        <taxon>Diplostraca</taxon>
        <taxon>Cladocera</taxon>
        <taxon>Anomopoda</taxon>
        <taxon>Daphniidae</taxon>
        <taxon>Scapholeberis</taxon>
    </lineage>
</organism>
<evidence type="ECO:0000256" key="8">
    <source>
        <dbReference type="ARBA" id="ARBA00023136"/>
    </source>
</evidence>
<sequence>MRGLNKALTIARSVRTRIMVISIQVVSGIQGSNDTTCRFQDILELTAKYRSESKHLKKLIEEFEKLAKEDDDREWSEDVNLFRTQLTSNQVSFRNASNHCLFTLNTKNKNELFYSNPAEPEVRSRKNKSQEELMKMSTNVTGNLHNICQSMANVLEQNRSTLEVLAQSSNTVTDTQDEYKVMGSTLNSTKKLIARYGRKEMTNFVLFLLAVLAFFATCLYVIVQRR</sequence>
<comment type="similarity">
    <text evidence="9">Belongs to the SEC20 family.</text>
</comment>
<dbReference type="InterPro" id="IPR005606">
    <property type="entry name" value="Sec20"/>
</dbReference>
<dbReference type="GO" id="GO:0006890">
    <property type="term" value="P:retrograde vesicle-mediated transport, Golgi to endoplasmic reticulum"/>
    <property type="evidence" value="ECO:0007669"/>
    <property type="project" value="InterPro"/>
</dbReference>
<dbReference type="InterPro" id="IPR056173">
    <property type="entry name" value="Sec20_C"/>
</dbReference>
<keyword evidence="5" id="KW-0931">ER-Golgi transport</keyword>
<dbReference type="AlphaFoldDB" id="A0A4Y7NL41"/>
<dbReference type="GO" id="GO:0005789">
    <property type="term" value="C:endoplasmic reticulum membrane"/>
    <property type="evidence" value="ECO:0007669"/>
    <property type="project" value="UniProtKB-SubCell"/>
</dbReference>
<keyword evidence="3 10" id="KW-0812">Transmembrane</keyword>
<keyword evidence="7" id="KW-0175">Coiled coil</keyword>
<keyword evidence="8 10" id="KW-0472">Membrane</keyword>
<accession>A0A4Y7NL41</accession>
<keyword evidence="2" id="KW-0813">Transport</keyword>
<name>A0A4Y7NL41_9CRUS</name>
<evidence type="ECO:0000256" key="7">
    <source>
        <dbReference type="ARBA" id="ARBA00023054"/>
    </source>
</evidence>
<dbReference type="EMBL" id="LR024293">
    <property type="protein sequence ID" value="SVE93912.1"/>
    <property type="molecule type" value="mRNA"/>
</dbReference>
<evidence type="ECO:0000259" key="11">
    <source>
        <dbReference type="Pfam" id="PF03908"/>
    </source>
</evidence>
<dbReference type="PANTHER" id="PTHR12825">
    <property type="entry name" value="BNIP1-RELATED"/>
    <property type="match status" value="1"/>
</dbReference>
<evidence type="ECO:0000313" key="12">
    <source>
        <dbReference type="EMBL" id="SVE93912.1"/>
    </source>
</evidence>
<gene>
    <name evidence="12" type="primary">EOG090X0EO1</name>
</gene>
<proteinExistence type="evidence at transcript level"/>
<feature type="domain" description="Sec20 C-terminal" evidence="11">
    <location>
        <begin position="137"/>
        <end position="225"/>
    </location>
</feature>
<evidence type="ECO:0000256" key="3">
    <source>
        <dbReference type="ARBA" id="ARBA00022692"/>
    </source>
</evidence>
<evidence type="ECO:0000256" key="2">
    <source>
        <dbReference type="ARBA" id="ARBA00022448"/>
    </source>
</evidence>
<evidence type="ECO:0000256" key="9">
    <source>
        <dbReference type="ARBA" id="ARBA00037934"/>
    </source>
</evidence>
<evidence type="ECO:0000256" key="10">
    <source>
        <dbReference type="SAM" id="Phobius"/>
    </source>
</evidence>
<evidence type="ECO:0000256" key="4">
    <source>
        <dbReference type="ARBA" id="ARBA00022824"/>
    </source>
</evidence>
<evidence type="ECO:0000256" key="1">
    <source>
        <dbReference type="ARBA" id="ARBA00004163"/>
    </source>
</evidence>
<evidence type="ECO:0000256" key="5">
    <source>
        <dbReference type="ARBA" id="ARBA00022892"/>
    </source>
</evidence>
<keyword evidence="6 10" id="KW-1133">Transmembrane helix</keyword>
<comment type="subcellular location">
    <subcellularLocation>
        <location evidence="1">Endoplasmic reticulum membrane</location>
        <topology evidence="1">Single-pass type IV membrane protein</topology>
    </subcellularLocation>
</comment>
<reference evidence="12" key="1">
    <citation type="submission" date="2018-08" db="EMBL/GenBank/DDBJ databases">
        <authorList>
            <person name="Cornetti L."/>
        </authorList>
    </citation>
    <scope>NUCLEOTIDE SEQUENCE</scope>
    <source>
        <strain evidence="12">BE-ASS</strain>
    </source>
</reference>
<feature type="transmembrane region" description="Helical" evidence="10">
    <location>
        <begin position="204"/>
        <end position="223"/>
    </location>
</feature>
<dbReference type="GO" id="GO:0031201">
    <property type="term" value="C:SNARE complex"/>
    <property type="evidence" value="ECO:0007669"/>
    <property type="project" value="TreeGrafter"/>
</dbReference>